<evidence type="ECO:0000256" key="1">
    <source>
        <dbReference type="SAM" id="MobiDB-lite"/>
    </source>
</evidence>
<dbReference type="Proteomes" id="UP000699042">
    <property type="component" value="Unassembled WGS sequence"/>
</dbReference>
<name>A0A9P7R0F2_9PEZI</name>
<feature type="region of interest" description="Disordered" evidence="1">
    <location>
        <begin position="15"/>
        <end position="63"/>
    </location>
</feature>
<feature type="non-terminal residue" evidence="2">
    <location>
        <position position="63"/>
    </location>
</feature>
<comment type="caution">
    <text evidence="2">The sequence shown here is derived from an EMBL/GenBank/DDBJ whole genome shotgun (WGS) entry which is preliminary data.</text>
</comment>
<gene>
    <name evidence="2" type="ORF">JMJ77_015422</name>
</gene>
<feature type="compositionally biased region" description="Basic and acidic residues" evidence="1">
    <location>
        <begin position="51"/>
        <end position="63"/>
    </location>
</feature>
<feature type="compositionally biased region" description="Low complexity" evidence="1">
    <location>
        <begin position="24"/>
        <end position="44"/>
    </location>
</feature>
<reference evidence="2" key="1">
    <citation type="submission" date="2021-05" db="EMBL/GenBank/DDBJ databases">
        <title>Comparative genomics of three Colletotrichum scovillei strains and genetic complementation revealed genes involved fungal growth and virulence on chili pepper.</title>
        <authorList>
            <person name="Hsieh D.-K."/>
            <person name="Chuang S.-C."/>
            <person name="Chen C.-Y."/>
            <person name="Chao Y.-T."/>
            <person name="Lu M.-Y.J."/>
            <person name="Lee M.-H."/>
            <person name="Shih M.-C."/>
        </authorList>
    </citation>
    <scope>NUCLEOTIDE SEQUENCE</scope>
    <source>
        <strain evidence="2">Coll-153</strain>
    </source>
</reference>
<organism evidence="2 3">
    <name type="scientific">Colletotrichum scovillei</name>
    <dbReference type="NCBI Taxonomy" id="1209932"/>
    <lineage>
        <taxon>Eukaryota</taxon>
        <taxon>Fungi</taxon>
        <taxon>Dikarya</taxon>
        <taxon>Ascomycota</taxon>
        <taxon>Pezizomycotina</taxon>
        <taxon>Sordariomycetes</taxon>
        <taxon>Hypocreomycetidae</taxon>
        <taxon>Glomerellales</taxon>
        <taxon>Glomerellaceae</taxon>
        <taxon>Colletotrichum</taxon>
        <taxon>Colletotrichum acutatum species complex</taxon>
    </lineage>
</organism>
<proteinExistence type="predicted"/>
<evidence type="ECO:0000313" key="3">
    <source>
        <dbReference type="Proteomes" id="UP000699042"/>
    </source>
</evidence>
<evidence type="ECO:0000313" key="2">
    <source>
        <dbReference type="EMBL" id="KAG7047211.1"/>
    </source>
</evidence>
<sequence>SAYCCDLTEQRFAKSFKRRRRPSSARASRPKTSSSFSFGGEPSPAGRIGRVRADDMAALRQDG</sequence>
<keyword evidence="3" id="KW-1185">Reference proteome</keyword>
<feature type="non-terminal residue" evidence="2">
    <location>
        <position position="1"/>
    </location>
</feature>
<protein>
    <submittedName>
        <fullName evidence="2">Uncharacterized protein</fullName>
    </submittedName>
</protein>
<dbReference type="AlphaFoldDB" id="A0A9P7R0F2"/>
<accession>A0A9P7R0F2</accession>
<dbReference type="EMBL" id="JAESDN010000008">
    <property type="protein sequence ID" value="KAG7047211.1"/>
    <property type="molecule type" value="Genomic_DNA"/>
</dbReference>